<evidence type="ECO:0000256" key="1">
    <source>
        <dbReference type="SAM" id="MobiDB-lite"/>
    </source>
</evidence>
<evidence type="ECO:0000313" key="3">
    <source>
        <dbReference type="Proteomes" id="UP000799776"/>
    </source>
</evidence>
<gene>
    <name evidence="2" type="ORF">K490DRAFT_65389</name>
</gene>
<sequence length="233" mass="24750">MNPTDPPPSNRLGAILWRAASRSALAQGLCTQADFTSEDNLAATSAPTLYTEVMQTTASVAPQTFTATNHTAATWRARLHLYSTATWRKSRATPSWHLHISLPVSPARSARVPDTPCVSPPPKPTKADDRNKTARPPSPSSTASVSTPSSTPALPPPSSSLAAAPSTRKQAELPARLRGDGNGSYEEPSAPPELKLKLKMRVSGGSGMGRWDGATMARMMTRWLGIGRALCGR</sequence>
<proteinExistence type="predicted"/>
<protein>
    <submittedName>
        <fullName evidence="2">Uncharacterized protein</fullName>
    </submittedName>
</protein>
<reference evidence="2" key="1">
    <citation type="journal article" date="2020" name="Stud. Mycol.">
        <title>101 Dothideomycetes genomes: a test case for predicting lifestyles and emergence of pathogens.</title>
        <authorList>
            <person name="Haridas S."/>
            <person name="Albert R."/>
            <person name="Binder M."/>
            <person name="Bloem J."/>
            <person name="Labutti K."/>
            <person name="Salamov A."/>
            <person name="Andreopoulos B."/>
            <person name="Baker S."/>
            <person name="Barry K."/>
            <person name="Bills G."/>
            <person name="Bluhm B."/>
            <person name="Cannon C."/>
            <person name="Castanera R."/>
            <person name="Culley D."/>
            <person name="Daum C."/>
            <person name="Ezra D."/>
            <person name="Gonzalez J."/>
            <person name="Henrissat B."/>
            <person name="Kuo A."/>
            <person name="Liang C."/>
            <person name="Lipzen A."/>
            <person name="Lutzoni F."/>
            <person name="Magnuson J."/>
            <person name="Mondo S."/>
            <person name="Nolan M."/>
            <person name="Ohm R."/>
            <person name="Pangilinan J."/>
            <person name="Park H.-J."/>
            <person name="Ramirez L."/>
            <person name="Alfaro M."/>
            <person name="Sun H."/>
            <person name="Tritt A."/>
            <person name="Yoshinaga Y."/>
            <person name="Zwiers L.-H."/>
            <person name="Turgeon B."/>
            <person name="Goodwin S."/>
            <person name="Spatafora J."/>
            <person name="Crous P."/>
            <person name="Grigoriev I."/>
        </authorList>
    </citation>
    <scope>NUCLEOTIDE SEQUENCE</scope>
    <source>
        <strain evidence="2">CBS 121410</strain>
    </source>
</reference>
<feature type="compositionally biased region" description="Low complexity" evidence="1">
    <location>
        <begin position="140"/>
        <end position="152"/>
    </location>
</feature>
<dbReference type="EMBL" id="ML978719">
    <property type="protein sequence ID" value="KAF2087559.1"/>
    <property type="molecule type" value="Genomic_DNA"/>
</dbReference>
<feature type="compositionally biased region" description="Basic and acidic residues" evidence="1">
    <location>
        <begin position="169"/>
        <end position="179"/>
    </location>
</feature>
<dbReference type="AlphaFoldDB" id="A0A9P4HWZ3"/>
<feature type="region of interest" description="Disordered" evidence="1">
    <location>
        <begin position="106"/>
        <end position="193"/>
    </location>
</feature>
<organism evidence="2 3">
    <name type="scientific">Saccharata proteae CBS 121410</name>
    <dbReference type="NCBI Taxonomy" id="1314787"/>
    <lineage>
        <taxon>Eukaryota</taxon>
        <taxon>Fungi</taxon>
        <taxon>Dikarya</taxon>
        <taxon>Ascomycota</taxon>
        <taxon>Pezizomycotina</taxon>
        <taxon>Dothideomycetes</taxon>
        <taxon>Dothideomycetes incertae sedis</taxon>
        <taxon>Botryosphaeriales</taxon>
        <taxon>Saccharataceae</taxon>
        <taxon>Saccharata</taxon>
    </lineage>
</organism>
<comment type="caution">
    <text evidence="2">The sequence shown here is derived from an EMBL/GenBank/DDBJ whole genome shotgun (WGS) entry which is preliminary data.</text>
</comment>
<dbReference type="Proteomes" id="UP000799776">
    <property type="component" value="Unassembled WGS sequence"/>
</dbReference>
<name>A0A9P4HWZ3_9PEZI</name>
<evidence type="ECO:0000313" key="2">
    <source>
        <dbReference type="EMBL" id="KAF2087559.1"/>
    </source>
</evidence>
<accession>A0A9P4HWZ3</accession>
<keyword evidence="3" id="KW-1185">Reference proteome</keyword>